<keyword evidence="3" id="KW-1185">Reference proteome</keyword>
<protein>
    <submittedName>
        <fullName evidence="2">DUF2306 domain-containing protein</fullName>
    </submittedName>
</protein>
<proteinExistence type="predicted"/>
<dbReference type="EMBL" id="JABTCG010000003">
    <property type="protein sequence ID" value="MBD0850727.1"/>
    <property type="molecule type" value="Genomic_DNA"/>
</dbReference>
<gene>
    <name evidence="2" type="ORF">HPE63_08610</name>
</gene>
<evidence type="ECO:0000313" key="3">
    <source>
        <dbReference type="Proteomes" id="UP000598350"/>
    </source>
</evidence>
<feature type="transmembrane region" description="Helical" evidence="1">
    <location>
        <begin position="49"/>
        <end position="70"/>
    </location>
</feature>
<sequence length="207" mass="23399">MKNTSNKVSWVVFAVLAVTIGLYPLMYFVVDREFGLLASKSDELLSNTFWNIGFYGHILLGGLALLIGWIQFSEKVRNSNLKRHRVIGKVYVISVIISGLCALYIGFFATGGIIASLGFISLGIIWLYTTIMAYNAARKKDFSLHKGFMIYSYAACFAAVTLRIWLPILSFVFDDFVVAYRIVAWLCWVPNMVFAFFWVRKKGLIVG</sequence>
<name>A0ABR7VF15_9FLAO</name>
<dbReference type="Pfam" id="PF10067">
    <property type="entry name" value="DUF2306"/>
    <property type="match status" value="1"/>
</dbReference>
<evidence type="ECO:0000256" key="1">
    <source>
        <dbReference type="SAM" id="Phobius"/>
    </source>
</evidence>
<organism evidence="2 3">
    <name type="scientific">Maribacter arenosus</name>
    <dbReference type="NCBI Taxonomy" id="1854708"/>
    <lineage>
        <taxon>Bacteria</taxon>
        <taxon>Pseudomonadati</taxon>
        <taxon>Bacteroidota</taxon>
        <taxon>Flavobacteriia</taxon>
        <taxon>Flavobacteriales</taxon>
        <taxon>Flavobacteriaceae</taxon>
        <taxon>Maribacter</taxon>
    </lineage>
</organism>
<comment type="caution">
    <text evidence="2">The sequence shown here is derived from an EMBL/GenBank/DDBJ whole genome shotgun (WGS) entry which is preliminary data.</text>
</comment>
<keyword evidence="1" id="KW-1133">Transmembrane helix</keyword>
<feature type="transmembrane region" description="Helical" evidence="1">
    <location>
        <begin position="7"/>
        <end position="29"/>
    </location>
</feature>
<accession>A0ABR7VF15</accession>
<feature type="transmembrane region" description="Helical" evidence="1">
    <location>
        <begin position="113"/>
        <end position="136"/>
    </location>
</feature>
<reference evidence="2 3" key="1">
    <citation type="submission" date="2020-05" db="EMBL/GenBank/DDBJ databases">
        <title>The draft genome sequence of Maribacter arenosus CAU 1321.</title>
        <authorList>
            <person name="Mu L."/>
        </authorList>
    </citation>
    <scope>NUCLEOTIDE SEQUENCE [LARGE SCALE GENOMIC DNA]</scope>
    <source>
        <strain evidence="2 3">CAU 1321</strain>
    </source>
</reference>
<feature type="transmembrane region" description="Helical" evidence="1">
    <location>
        <begin position="90"/>
        <end position="107"/>
    </location>
</feature>
<evidence type="ECO:0000313" key="2">
    <source>
        <dbReference type="EMBL" id="MBD0850727.1"/>
    </source>
</evidence>
<feature type="transmembrane region" description="Helical" evidence="1">
    <location>
        <begin position="148"/>
        <end position="166"/>
    </location>
</feature>
<feature type="transmembrane region" description="Helical" evidence="1">
    <location>
        <begin position="178"/>
        <end position="199"/>
    </location>
</feature>
<keyword evidence="1" id="KW-0812">Transmembrane</keyword>
<dbReference type="InterPro" id="IPR018750">
    <property type="entry name" value="DUF2306_membrane"/>
</dbReference>
<dbReference type="RefSeq" id="WP_188313867.1">
    <property type="nucleotide sequence ID" value="NZ_JABTCG010000003.1"/>
</dbReference>
<keyword evidence="1" id="KW-0472">Membrane</keyword>
<dbReference type="Proteomes" id="UP000598350">
    <property type="component" value="Unassembled WGS sequence"/>
</dbReference>